<dbReference type="GO" id="GO:0006935">
    <property type="term" value="P:chemotaxis"/>
    <property type="evidence" value="ECO:0007669"/>
    <property type="project" value="UniProtKB-KW"/>
</dbReference>
<evidence type="ECO:0000256" key="6">
    <source>
        <dbReference type="ARBA" id="ARBA00022500"/>
    </source>
</evidence>
<evidence type="ECO:0000256" key="12">
    <source>
        <dbReference type="SAM" id="MobiDB-lite"/>
    </source>
</evidence>
<feature type="coiled-coil region" evidence="11">
    <location>
        <begin position="80"/>
        <end position="121"/>
    </location>
</feature>
<keyword evidence="14" id="KW-1185">Reference proteome</keyword>
<evidence type="ECO:0000256" key="1">
    <source>
        <dbReference type="ARBA" id="ARBA00004413"/>
    </source>
</evidence>
<dbReference type="EMBL" id="CP036268">
    <property type="protein sequence ID" value="QDT39057.1"/>
    <property type="molecule type" value="Genomic_DNA"/>
</dbReference>
<keyword evidence="13" id="KW-0969">Cilium</keyword>
<dbReference type="InterPro" id="IPR012823">
    <property type="entry name" value="Flagell_FliJ"/>
</dbReference>
<evidence type="ECO:0000256" key="7">
    <source>
        <dbReference type="ARBA" id="ARBA00022795"/>
    </source>
</evidence>
<feature type="compositionally biased region" description="Low complexity" evidence="12">
    <location>
        <begin position="140"/>
        <end position="153"/>
    </location>
</feature>
<dbReference type="InterPro" id="IPR053716">
    <property type="entry name" value="Flag_assembly_chemotaxis_eff"/>
</dbReference>
<dbReference type="Pfam" id="PF02050">
    <property type="entry name" value="FliJ"/>
    <property type="match status" value="1"/>
</dbReference>
<keyword evidence="5" id="KW-1003">Cell membrane</keyword>
<keyword evidence="10" id="KW-1006">Bacterial flagellum protein export</keyword>
<dbReference type="GO" id="GO:0071973">
    <property type="term" value="P:bacterial-type flagellum-dependent cell motility"/>
    <property type="evidence" value="ECO:0007669"/>
    <property type="project" value="InterPro"/>
</dbReference>
<keyword evidence="4" id="KW-0813">Transport</keyword>
<evidence type="ECO:0000256" key="4">
    <source>
        <dbReference type="ARBA" id="ARBA00022448"/>
    </source>
</evidence>
<evidence type="ECO:0000256" key="11">
    <source>
        <dbReference type="SAM" id="Coils"/>
    </source>
</evidence>
<sequence>MFRFRLEPVLKFRRYRRDIVRALLAGVIEDARKVEDGLSVLSQDRSESVGRLRDMSAGGRFDVDQAASLRYYCSQLSAQIMANRRQKELVENQLRQVQAALVLADREVKTLEKLKERQRAEFDKRSQRIDDRVATDQWNGVAATGSTSTGVTADSLRLGR</sequence>
<keyword evidence="11" id="KW-0175">Coiled coil</keyword>
<reference evidence="13 14" key="1">
    <citation type="submission" date="2019-02" db="EMBL/GenBank/DDBJ databases">
        <title>Deep-cultivation of Planctomycetes and their phenomic and genomic characterization uncovers novel biology.</title>
        <authorList>
            <person name="Wiegand S."/>
            <person name="Jogler M."/>
            <person name="Boedeker C."/>
            <person name="Pinto D."/>
            <person name="Vollmers J."/>
            <person name="Rivas-Marin E."/>
            <person name="Kohn T."/>
            <person name="Peeters S.H."/>
            <person name="Heuer A."/>
            <person name="Rast P."/>
            <person name="Oberbeckmann S."/>
            <person name="Bunk B."/>
            <person name="Jeske O."/>
            <person name="Meyerdierks A."/>
            <person name="Storesund J.E."/>
            <person name="Kallscheuer N."/>
            <person name="Luecker S."/>
            <person name="Lage O.M."/>
            <person name="Pohl T."/>
            <person name="Merkel B.J."/>
            <person name="Hornburger P."/>
            <person name="Mueller R.-W."/>
            <person name="Bruemmer F."/>
            <person name="Labrenz M."/>
            <person name="Spormann A.M."/>
            <person name="Op den Camp H."/>
            <person name="Overmann J."/>
            <person name="Amann R."/>
            <person name="Jetten M.S.M."/>
            <person name="Mascher T."/>
            <person name="Medema M.H."/>
            <person name="Devos D.P."/>
            <person name="Kaster A.-K."/>
            <person name="Ovreas L."/>
            <person name="Rohde M."/>
            <person name="Galperin M.Y."/>
            <person name="Jogler C."/>
        </authorList>
    </citation>
    <scope>NUCLEOTIDE SEQUENCE [LARGE SCALE GENOMIC DNA]</scope>
    <source>
        <strain evidence="13 14">Pan189</strain>
    </source>
</reference>
<keyword evidence="8" id="KW-0653">Protein transport</keyword>
<evidence type="ECO:0000256" key="5">
    <source>
        <dbReference type="ARBA" id="ARBA00022475"/>
    </source>
</evidence>
<keyword evidence="6" id="KW-0145">Chemotaxis</keyword>
<evidence type="ECO:0000256" key="3">
    <source>
        <dbReference type="ARBA" id="ARBA00020392"/>
    </source>
</evidence>
<keyword evidence="13" id="KW-0282">Flagellum</keyword>
<keyword evidence="7" id="KW-1005">Bacterial flagellum biogenesis</keyword>
<dbReference type="GO" id="GO:0015031">
    <property type="term" value="P:protein transport"/>
    <property type="evidence" value="ECO:0007669"/>
    <property type="project" value="UniProtKB-KW"/>
</dbReference>
<dbReference type="RefSeq" id="WP_310820667.1">
    <property type="nucleotide sequence ID" value="NZ_CP036268.1"/>
</dbReference>
<proteinExistence type="inferred from homology"/>
<feature type="region of interest" description="Disordered" evidence="12">
    <location>
        <begin position="140"/>
        <end position="160"/>
    </location>
</feature>
<dbReference type="Proteomes" id="UP000317318">
    <property type="component" value="Chromosome"/>
</dbReference>
<gene>
    <name evidence="13" type="ORF">Pan189_34590</name>
</gene>
<dbReference type="AlphaFoldDB" id="A0A517R586"/>
<keyword evidence="13" id="KW-0966">Cell projection</keyword>
<comment type="subcellular location">
    <subcellularLocation>
        <location evidence="1">Cell membrane</location>
        <topology evidence="1">Peripheral membrane protein</topology>
        <orientation evidence="1">Cytoplasmic side</orientation>
    </subcellularLocation>
</comment>
<protein>
    <recommendedName>
        <fullName evidence="3">Flagellar FliJ protein</fullName>
    </recommendedName>
</protein>
<dbReference type="Gene3D" id="1.10.287.1700">
    <property type="match status" value="1"/>
</dbReference>
<dbReference type="GO" id="GO:0005886">
    <property type="term" value="C:plasma membrane"/>
    <property type="evidence" value="ECO:0007669"/>
    <property type="project" value="UniProtKB-SubCell"/>
</dbReference>
<dbReference type="KEGG" id="svp:Pan189_34590"/>
<accession>A0A517R586</accession>
<dbReference type="GO" id="GO:0044781">
    <property type="term" value="P:bacterial-type flagellum organization"/>
    <property type="evidence" value="ECO:0007669"/>
    <property type="project" value="UniProtKB-KW"/>
</dbReference>
<keyword evidence="9" id="KW-0472">Membrane</keyword>
<evidence type="ECO:0000313" key="14">
    <source>
        <dbReference type="Proteomes" id="UP000317318"/>
    </source>
</evidence>
<organism evidence="13 14">
    <name type="scientific">Stratiformator vulcanicus</name>
    <dbReference type="NCBI Taxonomy" id="2527980"/>
    <lineage>
        <taxon>Bacteria</taxon>
        <taxon>Pseudomonadati</taxon>
        <taxon>Planctomycetota</taxon>
        <taxon>Planctomycetia</taxon>
        <taxon>Planctomycetales</taxon>
        <taxon>Planctomycetaceae</taxon>
        <taxon>Stratiformator</taxon>
    </lineage>
</organism>
<evidence type="ECO:0000256" key="10">
    <source>
        <dbReference type="ARBA" id="ARBA00023225"/>
    </source>
</evidence>
<comment type="similarity">
    <text evidence="2">Belongs to the FliJ family.</text>
</comment>
<name>A0A517R586_9PLAN</name>
<dbReference type="GO" id="GO:0009288">
    <property type="term" value="C:bacterial-type flagellum"/>
    <property type="evidence" value="ECO:0007669"/>
    <property type="project" value="InterPro"/>
</dbReference>
<evidence type="ECO:0000256" key="2">
    <source>
        <dbReference type="ARBA" id="ARBA00010004"/>
    </source>
</evidence>
<evidence type="ECO:0000256" key="8">
    <source>
        <dbReference type="ARBA" id="ARBA00022927"/>
    </source>
</evidence>
<evidence type="ECO:0000256" key="9">
    <source>
        <dbReference type="ARBA" id="ARBA00023136"/>
    </source>
</evidence>
<evidence type="ECO:0000313" key="13">
    <source>
        <dbReference type="EMBL" id="QDT39057.1"/>
    </source>
</evidence>